<proteinExistence type="predicted"/>
<dbReference type="RefSeq" id="XP_029303281.1">
    <property type="nucleotide sequence ID" value="XM_029447421.1"/>
</dbReference>
<evidence type="ECO:0000313" key="4">
    <source>
        <dbReference type="Proteomes" id="UP000504630"/>
    </source>
</evidence>
<accession>A0A6J2QZL3</accession>
<sequence length="303" mass="34697">MDAGELEQQVASVERGIAFLKQEHLTMLAGLQLEITHLKRRCHGQCTELSCELDSRFPNRSTEEEEAELAARCEAAERLLENQQCMMVAARGELRAGRARASALGRSLREEERHFLEELKRRSHKITLLSRELQRQNVTTTTLCHELHTARLKLFQQRQSTESGAEGEEDPRGKEEEDDDDDEDDNEGEEDEDYEGEGSDWLLSPPPPASPSQPEESHKRRVTVREERVRACVPQERVTSPQRPHSMPDPAVFLVPLRYRLLRLNQPIRTQDGEGMEDEWEDIEDSRVHRRVDMGAGEGETAL</sequence>
<dbReference type="InterPro" id="IPR039496">
    <property type="entry name" value="CCDC92/74_N"/>
</dbReference>
<dbReference type="InParanoid" id="A0A6J2QZL3"/>
<dbReference type="PANTHER" id="PTHR14882">
    <property type="entry name" value="COILED-COIL DOMAIN-CONTAINING 74A"/>
    <property type="match status" value="1"/>
</dbReference>
<dbReference type="Pfam" id="PF14916">
    <property type="entry name" value="CCDC92"/>
    <property type="match status" value="1"/>
</dbReference>
<gene>
    <name evidence="5" type="primary">LOC115018470</name>
</gene>
<dbReference type="Proteomes" id="UP000504630">
    <property type="component" value="Chromosome 14"/>
</dbReference>
<dbReference type="AlphaFoldDB" id="A0A6J2QZL3"/>
<dbReference type="OrthoDB" id="2155209at2759"/>
<keyword evidence="1" id="KW-0175">Coiled coil</keyword>
<feature type="compositionally biased region" description="Acidic residues" evidence="2">
    <location>
        <begin position="176"/>
        <end position="198"/>
    </location>
</feature>
<evidence type="ECO:0000256" key="2">
    <source>
        <dbReference type="SAM" id="MobiDB-lite"/>
    </source>
</evidence>
<evidence type="ECO:0000256" key="1">
    <source>
        <dbReference type="ARBA" id="ARBA00023054"/>
    </source>
</evidence>
<dbReference type="KEGG" id="cgob:115018470"/>
<feature type="compositionally biased region" description="Basic and acidic residues" evidence="2">
    <location>
        <begin position="215"/>
        <end position="228"/>
    </location>
</feature>
<protein>
    <submittedName>
        <fullName evidence="5">Coiled-coil domain-containing protein 92-like isoform X1</fullName>
    </submittedName>
</protein>
<evidence type="ECO:0000313" key="5">
    <source>
        <dbReference type="RefSeq" id="XP_029303281.1"/>
    </source>
</evidence>
<feature type="region of interest" description="Disordered" evidence="2">
    <location>
        <begin position="155"/>
        <end position="228"/>
    </location>
</feature>
<dbReference type="PANTHER" id="PTHR14882:SF3">
    <property type="entry name" value="COILED-COIL DOMAIN CONTAINING 92B"/>
    <property type="match status" value="1"/>
</dbReference>
<reference evidence="5" key="1">
    <citation type="submission" date="2025-08" db="UniProtKB">
        <authorList>
            <consortium name="RefSeq"/>
        </authorList>
    </citation>
    <scope>IDENTIFICATION</scope>
</reference>
<organism evidence="4 5">
    <name type="scientific">Cottoperca gobio</name>
    <name type="common">Frogmouth</name>
    <name type="synonym">Aphritis gobio</name>
    <dbReference type="NCBI Taxonomy" id="56716"/>
    <lineage>
        <taxon>Eukaryota</taxon>
        <taxon>Metazoa</taxon>
        <taxon>Chordata</taxon>
        <taxon>Craniata</taxon>
        <taxon>Vertebrata</taxon>
        <taxon>Euteleostomi</taxon>
        <taxon>Actinopterygii</taxon>
        <taxon>Neopterygii</taxon>
        <taxon>Teleostei</taxon>
        <taxon>Neoteleostei</taxon>
        <taxon>Acanthomorphata</taxon>
        <taxon>Eupercaria</taxon>
        <taxon>Perciformes</taxon>
        <taxon>Notothenioidei</taxon>
        <taxon>Bovichtidae</taxon>
        <taxon>Cottoperca</taxon>
    </lineage>
</organism>
<keyword evidence="4" id="KW-1185">Reference proteome</keyword>
<name>A0A6J2QZL3_COTGO</name>
<dbReference type="InterPro" id="IPR040370">
    <property type="entry name" value="CCDC74A/CCDC74B/CCDC92"/>
</dbReference>
<dbReference type="GeneID" id="115018470"/>
<feature type="domain" description="CCDC92/74 N-terminal" evidence="3">
    <location>
        <begin position="7"/>
        <end position="44"/>
    </location>
</feature>
<evidence type="ECO:0000259" key="3">
    <source>
        <dbReference type="Pfam" id="PF14916"/>
    </source>
</evidence>